<feature type="compositionally biased region" description="Polar residues" evidence="1">
    <location>
        <begin position="169"/>
        <end position="201"/>
    </location>
</feature>
<feature type="region of interest" description="Disordered" evidence="1">
    <location>
        <begin position="130"/>
        <end position="385"/>
    </location>
</feature>
<accession>A0A915ZZD0</accession>
<evidence type="ECO:0000313" key="3">
    <source>
        <dbReference type="Proteomes" id="UP000684084"/>
    </source>
</evidence>
<feature type="compositionally biased region" description="Basic and acidic residues" evidence="1">
    <location>
        <begin position="283"/>
        <end position="303"/>
    </location>
</feature>
<dbReference type="VEuPathDB" id="FungiDB:RhiirFUN_003153"/>
<dbReference type="AlphaFoldDB" id="A0A915ZZD0"/>
<feature type="region of interest" description="Disordered" evidence="1">
    <location>
        <begin position="1"/>
        <end position="87"/>
    </location>
</feature>
<feature type="compositionally biased region" description="Basic residues" evidence="1">
    <location>
        <begin position="467"/>
        <end position="479"/>
    </location>
</feature>
<feature type="compositionally biased region" description="Polar residues" evidence="1">
    <location>
        <begin position="146"/>
        <end position="161"/>
    </location>
</feature>
<feature type="compositionally biased region" description="Basic residues" evidence="1">
    <location>
        <begin position="322"/>
        <end position="347"/>
    </location>
</feature>
<feature type="compositionally biased region" description="Basic residues" evidence="1">
    <location>
        <begin position="12"/>
        <end position="67"/>
    </location>
</feature>
<proteinExistence type="predicted"/>
<feature type="region of interest" description="Disordered" evidence="1">
    <location>
        <begin position="445"/>
        <end position="479"/>
    </location>
</feature>
<name>A0A915ZZD0_9GLOM</name>
<feature type="compositionally biased region" description="Polar residues" evidence="1">
    <location>
        <begin position="249"/>
        <end position="265"/>
    </location>
</feature>
<evidence type="ECO:0000256" key="1">
    <source>
        <dbReference type="SAM" id="MobiDB-lite"/>
    </source>
</evidence>
<reference evidence="2" key="1">
    <citation type="submission" date="2020-05" db="EMBL/GenBank/DDBJ databases">
        <authorList>
            <person name="Rincon C."/>
            <person name="Sanders R I."/>
            <person name="Robbins C."/>
            <person name="Chaturvedi A."/>
        </authorList>
    </citation>
    <scope>NUCLEOTIDE SEQUENCE</scope>
    <source>
        <strain evidence="2">CHB12</strain>
    </source>
</reference>
<feature type="compositionally biased region" description="Basic and acidic residues" evidence="1">
    <location>
        <begin position="1"/>
        <end position="11"/>
    </location>
</feature>
<organism evidence="2 3">
    <name type="scientific">Rhizophagus irregularis</name>
    <dbReference type="NCBI Taxonomy" id="588596"/>
    <lineage>
        <taxon>Eukaryota</taxon>
        <taxon>Fungi</taxon>
        <taxon>Fungi incertae sedis</taxon>
        <taxon>Mucoromycota</taxon>
        <taxon>Glomeromycotina</taxon>
        <taxon>Glomeromycetes</taxon>
        <taxon>Glomerales</taxon>
        <taxon>Glomeraceae</taxon>
        <taxon>Rhizophagus</taxon>
    </lineage>
</organism>
<feature type="compositionally biased region" description="Basic and acidic residues" evidence="1">
    <location>
        <begin position="447"/>
        <end position="466"/>
    </location>
</feature>
<dbReference type="Proteomes" id="UP000684084">
    <property type="component" value="Unassembled WGS sequence"/>
</dbReference>
<feature type="compositionally biased region" description="Low complexity" evidence="1">
    <location>
        <begin position="132"/>
        <end position="145"/>
    </location>
</feature>
<gene>
    <name evidence="2" type="ORF">CHRIB12_LOCUS22971</name>
</gene>
<evidence type="ECO:0000313" key="2">
    <source>
        <dbReference type="EMBL" id="CAB5393685.1"/>
    </source>
</evidence>
<feature type="compositionally biased region" description="Low complexity" evidence="1">
    <location>
        <begin position="348"/>
        <end position="359"/>
    </location>
</feature>
<dbReference type="OrthoDB" id="2422163at2759"/>
<dbReference type="EMBL" id="CAGKOT010000084">
    <property type="protein sequence ID" value="CAB5393685.1"/>
    <property type="molecule type" value="Genomic_DNA"/>
</dbReference>
<feature type="compositionally biased region" description="Polar residues" evidence="1">
    <location>
        <begin position="210"/>
        <end position="237"/>
    </location>
</feature>
<protein>
    <submittedName>
        <fullName evidence="2">Uncharacterized protein</fullName>
    </submittedName>
</protein>
<comment type="caution">
    <text evidence="2">The sequence shown here is derived from an EMBL/GenBank/DDBJ whole genome shotgun (WGS) entry which is preliminary data.</text>
</comment>
<feature type="compositionally biased region" description="Polar residues" evidence="1">
    <location>
        <begin position="360"/>
        <end position="370"/>
    </location>
</feature>
<sequence>MEQSHKSDRSGRSHTRSYTKSRRTSRSRTKSHHRTGRSRTRSHTKSRRTSRSRTRSHHRTGRSRTRSNTKSCTQSHTNERENGPFHLVLPPELEHAYEIEKNSKISTSESNRLTYLLECLRKYDEDNQTKMSESSATLQDTSSSSIKASNIPTEIVSSDSNESGKEQTSKISESSAKLQDTSSSSIIASNKPTEIVSSDSNESGKKEQTSKISELNTKLQDTSSLFVKASNKPTGFVSSDDESGKEQTSKVPESSAKLQDTSSSLFIKDFRKKPTGFVSSDDESGKKDHQPSKKKSKMPEKSKKSSNKFTEVVSSDDESHQPKKNSKNSKKKSKSKKSKKQRKRKQSTSRSDSRSNSSSERTSGLKTDSSPAAPRKVTYHSLTELPKDTKDNLRVSSQLDINKTFESQKDLVTKIIIPALFKVLDTNAYPVSEGVLYEMIHQRHRHQREDLLKKEKSESERTEETKRKHGNSRRSEKRIRRTNMVRHLQLLDDPIVSKLKKSELNPIMLENAYHSPEESEVDSDNDSNENRIVIRDIKWRSDCLRMFLRDYLDVLFYQQTVDKRRRKRVFDNSQYAPGEETAPLNAP</sequence>